<protein>
    <submittedName>
        <fullName evidence="1">Oxidoreductase, short chain dehydrogenase/reductase family</fullName>
    </submittedName>
</protein>
<organism evidence="1 2">
    <name type="scientific">Acaryochloris marina (strain MBIC 11017)</name>
    <dbReference type="NCBI Taxonomy" id="329726"/>
    <lineage>
        <taxon>Bacteria</taxon>
        <taxon>Bacillati</taxon>
        <taxon>Cyanobacteriota</taxon>
        <taxon>Cyanophyceae</taxon>
        <taxon>Acaryochloridales</taxon>
        <taxon>Acaryochloridaceae</taxon>
        <taxon>Acaryochloris</taxon>
    </lineage>
</organism>
<dbReference type="HOGENOM" id="CLU_010194_17_0_3"/>
<dbReference type="RefSeq" id="WP_012167488.1">
    <property type="nucleotide sequence ID" value="NC_009928.1"/>
</dbReference>
<evidence type="ECO:0000313" key="2">
    <source>
        <dbReference type="Proteomes" id="UP000000268"/>
    </source>
</evidence>
<dbReference type="InterPro" id="IPR036291">
    <property type="entry name" value="NAD(P)-bd_dom_sf"/>
</dbReference>
<dbReference type="PANTHER" id="PTHR43431:SF7">
    <property type="entry name" value="OXIDOREDUCTASE, SHORT CHAIN DEHYDROGENASE_REDUCTASE FAMILY (AFU_ORTHOLOGUE AFUA_5G14000)"/>
    <property type="match status" value="1"/>
</dbReference>
<dbReference type="Pfam" id="PF00106">
    <property type="entry name" value="adh_short"/>
    <property type="match status" value="1"/>
</dbReference>
<dbReference type="Proteomes" id="UP000000268">
    <property type="component" value="Plasmid pREB3"/>
</dbReference>
<dbReference type="Gene3D" id="3.40.50.720">
    <property type="entry name" value="NAD(P)-binding Rossmann-like Domain"/>
    <property type="match status" value="1"/>
</dbReference>
<dbReference type="SUPFAM" id="SSF51735">
    <property type="entry name" value="NAD(P)-binding Rossmann-fold domains"/>
    <property type="match status" value="1"/>
</dbReference>
<name>A8ZMX3_ACAM1</name>
<dbReference type="PRINTS" id="PR00081">
    <property type="entry name" value="GDHRDH"/>
</dbReference>
<keyword evidence="2" id="KW-1185">Reference proteome</keyword>
<dbReference type="EMBL" id="CP000840">
    <property type="protein sequence ID" value="ABW32172.1"/>
    <property type="molecule type" value="Genomic_DNA"/>
</dbReference>
<keyword evidence="1" id="KW-0614">Plasmid</keyword>
<dbReference type="KEGG" id="amr:AM1_C0239"/>
<sequence>MNNTQPFMLVAGAGAGLGQSLLRRFQAGGYTSIGLVRSLPEGKTDLELRQVDLSHTETASALITELITTYGPPQVVVHNTAQLVIQPFAETTLDDFEQCWQSMVKTAIVVAQSVLEPIVRGGGGAFIVSGATASLRGSAKFSAFASAKFALRGLTQSIAREYQPAGIHVVHTILDGIIDTERSRLLHSLDPAKMLKPEDIAEVYWQLAHQPTSAWSHEIDLRPYTESF</sequence>
<reference evidence="1 2" key="1">
    <citation type="journal article" date="2008" name="Proc. Natl. Acad. Sci. U.S.A.">
        <title>Niche adaptation and genome expansion in the chlorophyll d-producing cyanobacterium Acaryochloris marina.</title>
        <authorList>
            <person name="Swingley W.D."/>
            <person name="Chen M."/>
            <person name="Cheung P.C."/>
            <person name="Conrad A.L."/>
            <person name="Dejesa L.C."/>
            <person name="Hao J."/>
            <person name="Honchak B.M."/>
            <person name="Karbach L.E."/>
            <person name="Kurdoglu A."/>
            <person name="Lahiri S."/>
            <person name="Mastrian S.D."/>
            <person name="Miyashita H."/>
            <person name="Page L."/>
            <person name="Ramakrishna P."/>
            <person name="Satoh S."/>
            <person name="Sattley W.M."/>
            <person name="Shimada Y."/>
            <person name="Taylor H.L."/>
            <person name="Tomo T."/>
            <person name="Tsuchiya T."/>
            <person name="Wang Z.T."/>
            <person name="Raymond J."/>
            <person name="Mimuro M."/>
            <person name="Blankenship R.E."/>
            <person name="Touchman J.W."/>
        </authorList>
    </citation>
    <scope>NUCLEOTIDE SEQUENCE [LARGE SCALE GENOMIC DNA]</scope>
    <source>
        <strain evidence="2">MBIC 11017</strain>
        <plasmid evidence="2">Plasmid pREB3</plasmid>
    </source>
</reference>
<accession>A8ZMX3</accession>
<gene>
    <name evidence="1" type="ordered locus">AM1_C0239</name>
</gene>
<proteinExistence type="predicted"/>
<dbReference type="OrthoDB" id="5513072at2"/>
<dbReference type="PANTHER" id="PTHR43431">
    <property type="entry name" value="OXIDOREDUCTASE, SHORT CHAIN DEHYDROGENASE/REDUCTASE FAMILY (AFU_ORTHOLOGUE AFUA_5G14000)"/>
    <property type="match status" value="1"/>
</dbReference>
<dbReference type="InterPro" id="IPR002347">
    <property type="entry name" value="SDR_fam"/>
</dbReference>
<evidence type="ECO:0000313" key="1">
    <source>
        <dbReference type="EMBL" id="ABW32172.1"/>
    </source>
</evidence>
<geneLocation type="plasmid" evidence="1 2">
    <name>pREB3</name>
</geneLocation>
<dbReference type="AlphaFoldDB" id="A8ZMX3"/>